<dbReference type="STRING" id="1850246.LPB138_03430"/>
<evidence type="ECO:0000256" key="1">
    <source>
        <dbReference type="ARBA" id="ARBA00025483"/>
    </source>
</evidence>
<evidence type="ECO:0000313" key="5">
    <source>
        <dbReference type="Proteomes" id="UP000176050"/>
    </source>
</evidence>
<gene>
    <name evidence="4" type="ORF">LPB138_03430</name>
</gene>
<dbReference type="PANTHER" id="PTHR30231">
    <property type="entry name" value="DNA POLYMERASE III SUBUNIT EPSILON"/>
    <property type="match status" value="1"/>
</dbReference>
<dbReference type="SMART" id="SM00479">
    <property type="entry name" value="EXOIII"/>
    <property type="match status" value="1"/>
</dbReference>
<dbReference type="RefSeq" id="WP_070235920.1">
    <property type="nucleotide sequence ID" value="NZ_CP017478.1"/>
</dbReference>
<dbReference type="KEGG" id="lul:LPB138_03430"/>
<dbReference type="Pfam" id="PF01541">
    <property type="entry name" value="GIY-YIG"/>
    <property type="match status" value="1"/>
</dbReference>
<dbReference type="PROSITE" id="PS50164">
    <property type="entry name" value="GIY_YIG"/>
    <property type="match status" value="1"/>
</dbReference>
<dbReference type="OrthoDB" id="9803913at2"/>
<dbReference type="GO" id="GO:0006289">
    <property type="term" value="P:nucleotide-excision repair"/>
    <property type="evidence" value="ECO:0007669"/>
    <property type="project" value="InterPro"/>
</dbReference>
<evidence type="ECO:0000256" key="2">
    <source>
        <dbReference type="ARBA" id="ARBA00026073"/>
    </source>
</evidence>
<dbReference type="EMBL" id="CP017478">
    <property type="protein sequence ID" value="AOW19792.1"/>
    <property type="molecule type" value="Genomic_DNA"/>
</dbReference>
<dbReference type="CDD" id="cd06127">
    <property type="entry name" value="DEDDh"/>
    <property type="match status" value="1"/>
</dbReference>
<dbReference type="SMART" id="SM00465">
    <property type="entry name" value="GIYc"/>
    <property type="match status" value="1"/>
</dbReference>
<dbReference type="GO" id="GO:0045004">
    <property type="term" value="P:DNA replication proofreading"/>
    <property type="evidence" value="ECO:0007669"/>
    <property type="project" value="TreeGrafter"/>
</dbReference>
<dbReference type="InterPro" id="IPR006054">
    <property type="entry name" value="DnaQ"/>
</dbReference>
<dbReference type="InterPro" id="IPR012337">
    <property type="entry name" value="RNaseH-like_sf"/>
</dbReference>
<sequence length="469" mass="54701">MYSIIDIETTGGTKITEISIFIFDGNKVIDEYTTLVNPECLIPAFITNLTGITNAMVGNAPKFYEIAKKVYEMTEYNIFVAHNVNFDYNIIQKEFKSLGLDFKRKKLCTIRLSRKLIPGLKSYSLGSLCSTQGINIVDRHRAKGDAEATVILFEKLLKLDTNGVFDTFLNPRSREATLPPLLPKKNFDELSEKEGVYYFKNSKQEVIYVGKANNIKQRVLSHFYDKAKKEITMCMETSDISFEETGNELLALLLESSEIKRLYPKYNRAQRRSNESIGLFTYIDRSGIKHLAYNRLKLVPNPLIKFYNTTECRNFIEKLCEEYELCPKYCHLQTNVSNCFHYQIKQCKGVCRDEESIDDYNLRVQEAIDSVTFQTENFIIKEKGRNKKEYSFVLVHNGIYKGFGYLNHEVKVDSINDYLQNLNQQKDNRDVNRILNYYLKNNEDNLYPLNHKMIDLDFNNYFLPNEMLF</sequence>
<dbReference type="GO" id="GO:0008408">
    <property type="term" value="F:3'-5' exonuclease activity"/>
    <property type="evidence" value="ECO:0007669"/>
    <property type="project" value="TreeGrafter"/>
</dbReference>
<dbReference type="GO" id="GO:0005829">
    <property type="term" value="C:cytosol"/>
    <property type="evidence" value="ECO:0007669"/>
    <property type="project" value="TreeGrafter"/>
</dbReference>
<proteinExistence type="predicted"/>
<organism evidence="4 5">
    <name type="scientific">Urechidicola croceus</name>
    <dbReference type="NCBI Taxonomy" id="1850246"/>
    <lineage>
        <taxon>Bacteria</taxon>
        <taxon>Pseudomonadati</taxon>
        <taxon>Bacteroidota</taxon>
        <taxon>Flavobacteriia</taxon>
        <taxon>Flavobacteriales</taxon>
        <taxon>Flavobacteriaceae</taxon>
        <taxon>Urechidicola</taxon>
    </lineage>
</organism>
<dbReference type="Gene3D" id="3.40.1440.10">
    <property type="entry name" value="GIY-YIG endonuclease"/>
    <property type="match status" value="1"/>
</dbReference>
<protein>
    <submittedName>
        <fullName evidence="4">DNA polymerase III subunit epsilon</fullName>
    </submittedName>
</protein>
<dbReference type="PANTHER" id="PTHR30231:SF41">
    <property type="entry name" value="DNA POLYMERASE III SUBUNIT EPSILON"/>
    <property type="match status" value="1"/>
</dbReference>
<dbReference type="FunFam" id="3.30.420.10:FF:000045">
    <property type="entry name" value="3'-5' exonuclease DinG"/>
    <property type="match status" value="1"/>
</dbReference>
<dbReference type="Gene3D" id="3.30.420.10">
    <property type="entry name" value="Ribonuclease H-like superfamily/Ribonuclease H"/>
    <property type="match status" value="1"/>
</dbReference>
<dbReference type="InterPro" id="IPR013520">
    <property type="entry name" value="Ribonucl_H"/>
</dbReference>
<dbReference type="CDD" id="cd10434">
    <property type="entry name" value="GIY-YIG_UvrC_Cho"/>
    <property type="match status" value="1"/>
</dbReference>
<dbReference type="GO" id="GO:0003677">
    <property type="term" value="F:DNA binding"/>
    <property type="evidence" value="ECO:0007669"/>
    <property type="project" value="InterPro"/>
</dbReference>
<keyword evidence="5" id="KW-1185">Reference proteome</keyword>
<comment type="subunit">
    <text evidence="2">DNA polymerase III contains a core (composed of alpha, epsilon and theta chains) that associates with a tau subunit. This core dimerizes to form the POLIII' complex. PolIII' associates with the gamma complex (composed of gamma, delta, delta', psi and chi chains) and with the beta chain to form the complete DNA polymerase III complex.</text>
</comment>
<name>A0A1D8P5C4_9FLAO</name>
<comment type="function">
    <text evidence="1">DNA polymerase III is a complex, multichain enzyme responsible for most of the replicative synthesis in bacteria. The epsilon subunit contain the editing function and is a proofreading 3'-5' exonuclease.</text>
</comment>
<dbReference type="InterPro" id="IPR035901">
    <property type="entry name" value="GIY-YIG_endonuc_sf"/>
</dbReference>
<reference evidence="4 5" key="1">
    <citation type="submission" date="2016-10" db="EMBL/GenBank/DDBJ databases">
        <title>Lutibacter sp. LPB0138, isolated from marine gastropod.</title>
        <authorList>
            <person name="Kim E."/>
            <person name="Yi H."/>
        </authorList>
    </citation>
    <scope>NUCLEOTIDE SEQUENCE [LARGE SCALE GENOMIC DNA]</scope>
    <source>
        <strain evidence="4 5">LPB0138</strain>
    </source>
</reference>
<dbReference type="SUPFAM" id="SSF53098">
    <property type="entry name" value="Ribonuclease H-like"/>
    <property type="match status" value="1"/>
</dbReference>
<dbReference type="Proteomes" id="UP000176050">
    <property type="component" value="Chromosome"/>
</dbReference>
<dbReference type="GO" id="GO:0003887">
    <property type="term" value="F:DNA-directed DNA polymerase activity"/>
    <property type="evidence" value="ECO:0007669"/>
    <property type="project" value="InterPro"/>
</dbReference>
<evidence type="ECO:0000259" key="3">
    <source>
        <dbReference type="PROSITE" id="PS50164"/>
    </source>
</evidence>
<dbReference type="AlphaFoldDB" id="A0A1D8P5C4"/>
<evidence type="ECO:0000313" key="4">
    <source>
        <dbReference type="EMBL" id="AOW19792.1"/>
    </source>
</evidence>
<accession>A0A1D8P5C4</accession>
<feature type="domain" description="GIY-YIG" evidence="3">
    <location>
        <begin position="192"/>
        <end position="268"/>
    </location>
</feature>
<dbReference type="NCBIfam" id="TIGR00573">
    <property type="entry name" value="dnaq"/>
    <property type="match status" value="1"/>
</dbReference>
<dbReference type="Pfam" id="PF00929">
    <property type="entry name" value="RNase_T"/>
    <property type="match status" value="1"/>
</dbReference>
<dbReference type="InterPro" id="IPR000305">
    <property type="entry name" value="GIY-YIG_endonuc"/>
</dbReference>
<dbReference type="InterPro" id="IPR047296">
    <property type="entry name" value="GIY-YIG_UvrC_Cho"/>
</dbReference>
<dbReference type="InterPro" id="IPR036397">
    <property type="entry name" value="RNaseH_sf"/>
</dbReference>